<keyword evidence="2 5" id="KW-0812">Transmembrane</keyword>
<evidence type="ECO:0000313" key="8">
    <source>
        <dbReference type="EMBL" id="KAL2048412.1"/>
    </source>
</evidence>
<keyword evidence="5" id="KW-0333">Golgi apparatus</keyword>
<dbReference type="InterPro" id="IPR012936">
    <property type="entry name" value="Erv_C"/>
</dbReference>
<sequence>MNGFADHGLDESAFSEKKGLSEGIRSFDAFPKTKPTYTRRSSTGGYATLLLIIISILLSFTEFRRWYTGHETHLFSVEKGVSHDLQINLDIVLPMQCNDLHINVQDASGDRILAGVVLQQDPTNWDQWVDSGGERGVHKLESGDMGREMEEDTHVGHVLGEVRGMKRKFKKTPRVKRGLEAKACRVFGSLEGNKVQGDFHITARGHGYMEFGQHLDHSAFNFSHIINELSFGPLYPSLLNPLDKTYATTPEHFFKYQYYCSVVPTIYTRSPIPSPQSPSTIFTNQYAVTSQSHSVPERSVPGIFFKFDIEPILLTIREERGGFMALLVRVVNVVSGVLVGGGWCYQLAGWAKEVLGGRRRVGGEYGVLHGGMNGTAGEEEEEE</sequence>
<evidence type="ECO:0000313" key="9">
    <source>
        <dbReference type="Proteomes" id="UP001590950"/>
    </source>
</evidence>
<keyword evidence="5" id="KW-0256">Endoplasmic reticulum</keyword>
<dbReference type="EMBL" id="JBEFKJ010000001">
    <property type="protein sequence ID" value="KAL2048412.1"/>
    <property type="molecule type" value="Genomic_DNA"/>
</dbReference>
<dbReference type="Pfam" id="PF07970">
    <property type="entry name" value="COPIIcoated_ERV"/>
    <property type="match status" value="1"/>
</dbReference>
<comment type="caution">
    <text evidence="8">The sequence shown here is derived from an EMBL/GenBank/DDBJ whole genome shotgun (WGS) entry which is preliminary data.</text>
</comment>
<protein>
    <recommendedName>
        <fullName evidence="5">Endoplasmic reticulum-Golgi intermediate compartment protein</fullName>
    </recommendedName>
</protein>
<dbReference type="Proteomes" id="UP001590950">
    <property type="component" value="Unassembled WGS sequence"/>
</dbReference>
<organism evidence="8 9">
    <name type="scientific">Stereocaulon virgatum</name>
    <dbReference type="NCBI Taxonomy" id="373712"/>
    <lineage>
        <taxon>Eukaryota</taxon>
        <taxon>Fungi</taxon>
        <taxon>Dikarya</taxon>
        <taxon>Ascomycota</taxon>
        <taxon>Pezizomycotina</taxon>
        <taxon>Lecanoromycetes</taxon>
        <taxon>OSLEUM clade</taxon>
        <taxon>Lecanoromycetidae</taxon>
        <taxon>Lecanorales</taxon>
        <taxon>Lecanorineae</taxon>
        <taxon>Stereocaulaceae</taxon>
        <taxon>Stereocaulon</taxon>
    </lineage>
</organism>
<evidence type="ECO:0000259" key="7">
    <source>
        <dbReference type="Pfam" id="PF13850"/>
    </source>
</evidence>
<evidence type="ECO:0000259" key="6">
    <source>
        <dbReference type="Pfam" id="PF07970"/>
    </source>
</evidence>
<gene>
    <name evidence="8" type="ORF">N7G274_000323</name>
</gene>
<dbReference type="InterPro" id="IPR039542">
    <property type="entry name" value="Erv_N"/>
</dbReference>
<evidence type="ECO:0000256" key="4">
    <source>
        <dbReference type="ARBA" id="ARBA00023136"/>
    </source>
</evidence>
<comment type="caution">
    <text evidence="5">Lacks conserved residue(s) required for the propagation of feature annotation.</text>
</comment>
<evidence type="ECO:0000256" key="3">
    <source>
        <dbReference type="ARBA" id="ARBA00022989"/>
    </source>
</evidence>
<keyword evidence="4 5" id="KW-0472">Membrane</keyword>
<keyword evidence="5" id="KW-0813">Transport</keyword>
<evidence type="ECO:0000256" key="5">
    <source>
        <dbReference type="RuleBase" id="RU369013"/>
    </source>
</evidence>
<keyword evidence="3 5" id="KW-1133">Transmembrane helix</keyword>
<comment type="function">
    <text evidence="5">Plays a role in transport between endoplasmic reticulum and Golgi.</text>
</comment>
<keyword evidence="9" id="KW-1185">Reference proteome</keyword>
<dbReference type="PANTHER" id="PTHR10984:SF81">
    <property type="entry name" value="ER-DERIVED VESICLES PROTEIN ERV41"/>
    <property type="match status" value="1"/>
</dbReference>
<dbReference type="Pfam" id="PF13850">
    <property type="entry name" value="ERGIC_N"/>
    <property type="match status" value="1"/>
</dbReference>
<comment type="similarity">
    <text evidence="5">Belongs to the ERGIC family.</text>
</comment>
<feature type="domain" description="Endoplasmic reticulum vesicle transporter N-terminal" evidence="7">
    <location>
        <begin position="24"/>
        <end position="112"/>
    </location>
</feature>
<feature type="transmembrane region" description="Helical" evidence="5">
    <location>
        <begin position="43"/>
        <end position="60"/>
    </location>
</feature>
<proteinExistence type="inferred from homology"/>
<comment type="subcellular location">
    <subcellularLocation>
        <location evidence="5">Endoplasmic reticulum membrane</location>
        <topology evidence="5">Multi-pass membrane protein</topology>
    </subcellularLocation>
    <subcellularLocation>
        <location evidence="5">Endoplasmic reticulum-Golgi intermediate compartment membrane</location>
        <topology evidence="5">Multi-pass membrane protein</topology>
    </subcellularLocation>
    <subcellularLocation>
        <location evidence="5">Golgi apparatus membrane</location>
        <topology evidence="5">Multi-pass membrane protein</topology>
    </subcellularLocation>
    <subcellularLocation>
        <location evidence="1">Membrane</location>
    </subcellularLocation>
</comment>
<evidence type="ECO:0000256" key="2">
    <source>
        <dbReference type="ARBA" id="ARBA00022692"/>
    </source>
</evidence>
<dbReference type="PANTHER" id="PTHR10984">
    <property type="entry name" value="ENDOPLASMIC RETICULUM-GOLGI INTERMEDIATE COMPARTMENT PROTEIN"/>
    <property type="match status" value="1"/>
</dbReference>
<evidence type="ECO:0000256" key="1">
    <source>
        <dbReference type="ARBA" id="ARBA00004370"/>
    </source>
</evidence>
<name>A0ABR4ARS9_9LECA</name>
<keyword evidence="5" id="KW-0931">ER-Golgi transport</keyword>
<dbReference type="InterPro" id="IPR045888">
    <property type="entry name" value="Erv"/>
</dbReference>
<accession>A0ABR4ARS9</accession>
<feature type="domain" description="Endoplasmic reticulum vesicle transporter C-terminal" evidence="6">
    <location>
        <begin position="180"/>
        <end position="339"/>
    </location>
</feature>
<reference evidence="8 9" key="1">
    <citation type="submission" date="2024-09" db="EMBL/GenBank/DDBJ databases">
        <title>Rethinking Asexuality: The Enigmatic Case of Functional Sexual Genes in Lepraria (Stereocaulaceae).</title>
        <authorList>
            <person name="Doellman M."/>
            <person name="Sun Y."/>
            <person name="Barcenas-Pena A."/>
            <person name="Lumbsch H.T."/>
            <person name="Grewe F."/>
        </authorList>
    </citation>
    <scope>NUCLEOTIDE SEQUENCE [LARGE SCALE GENOMIC DNA]</scope>
    <source>
        <strain evidence="8 9">Mercado 3170</strain>
    </source>
</reference>